<dbReference type="InterPro" id="IPR051313">
    <property type="entry name" value="Bact_iron-sidero_bind"/>
</dbReference>
<dbReference type="Proteomes" id="UP000199323">
    <property type="component" value="Unassembled WGS sequence"/>
</dbReference>
<sequence>MSNTPLLRRGATLAAALMSASLVLTACGSDGDDTGDKAATAHSDKPAETRSVTAENGTVKVPAAPRRVVTIGNTGLPFIDLGGKPVGVTEASDSDLDVLPKEQRTAYEAAEIIGSSGGEVDLEKLAALKPDLILVQFSSKDWDKVGKRLEAIAPTVSWGLDTEWKAFADAIAEVGNVADALSRQKTAFKEKVAKIQATYGKIIDTTSFVDVSRGNWNDPGTFYIADIGCSEIARDDIGLDLPKAAEGKDPLAYASLPFEQIRGLSKYDVITYPVDADGVPTKPFKPVVETNTWKALPAVKSGRALGLFCPGNNSYGPVNRYLDSLDSALATLSGKQ</sequence>
<evidence type="ECO:0000313" key="8">
    <source>
        <dbReference type="EMBL" id="SFE47608.1"/>
    </source>
</evidence>
<feature type="signal peptide" evidence="6">
    <location>
        <begin position="1"/>
        <end position="26"/>
    </location>
</feature>
<dbReference type="PANTHER" id="PTHR30532:SF1">
    <property type="entry name" value="IRON(3+)-HYDROXAMATE-BINDING PROTEIN FHUD"/>
    <property type="match status" value="1"/>
</dbReference>
<dbReference type="EMBL" id="FONG01000003">
    <property type="protein sequence ID" value="SFE47608.1"/>
    <property type="molecule type" value="Genomic_DNA"/>
</dbReference>
<feature type="chain" id="PRO_5038946650" evidence="6">
    <location>
        <begin position="27"/>
        <end position="336"/>
    </location>
</feature>
<reference evidence="8 9" key="1">
    <citation type="submission" date="2016-10" db="EMBL/GenBank/DDBJ databases">
        <authorList>
            <person name="de Groot N.N."/>
        </authorList>
    </citation>
    <scope>NUCLEOTIDE SEQUENCE [LARGE SCALE GENOMIC DNA]</scope>
    <source>
        <strain evidence="8 9">CGMCC 4.3510</strain>
    </source>
</reference>
<feature type="domain" description="Fe/B12 periplasmic-binding" evidence="7">
    <location>
        <begin position="67"/>
        <end position="336"/>
    </location>
</feature>
<dbReference type="InterPro" id="IPR002491">
    <property type="entry name" value="ABC_transptr_periplasmic_BD"/>
</dbReference>
<dbReference type="GO" id="GO:0030288">
    <property type="term" value="C:outer membrane-bounded periplasmic space"/>
    <property type="evidence" value="ECO:0007669"/>
    <property type="project" value="TreeGrafter"/>
</dbReference>
<dbReference type="RefSeq" id="WP_177246356.1">
    <property type="nucleotide sequence ID" value="NZ_FONG01000003.1"/>
</dbReference>
<organism evidence="8 9">
    <name type="scientific">Actinacidiphila alni</name>
    <dbReference type="NCBI Taxonomy" id="380248"/>
    <lineage>
        <taxon>Bacteria</taxon>
        <taxon>Bacillati</taxon>
        <taxon>Actinomycetota</taxon>
        <taxon>Actinomycetes</taxon>
        <taxon>Kitasatosporales</taxon>
        <taxon>Streptomycetaceae</taxon>
        <taxon>Actinacidiphila</taxon>
    </lineage>
</organism>
<dbReference type="GO" id="GO:1901678">
    <property type="term" value="P:iron coordination entity transport"/>
    <property type="evidence" value="ECO:0007669"/>
    <property type="project" value="UniProtKB-ARBA"/>
</dbReference>
<comment type="subcellular location">
    <subcellularLocation>
        <location evidence="1">Cell envelope</location>
    </subcellularLocation>
</comment>
<proteinExistence type="inferred from homology"/>
<dbReference type="Gene3D" id="3.40.50.1980">
    <property type="entry name" value="Nitrogenase molybdenum iron protein domain"/>
    <property type="match status" value="2"/>
</dbReference>
<evidence type="ECO:0000313" key="9">
    <source>
        <dbReference type="Proteomes" id="UP000199323"/>
    </source>
</evidence>
<name>A0A1I2AVH9_9ACTN</name>
<dbReference type="PANTHER" id="PTHR30532">
    <property type="entry name" value="IRON III DICITRATE-BINDING PERIPLASMIC PROTEIN"/>
    <property type="match status" value="1"/>
</dbReference>
<evidence type="ECO:0000256" key="6">
    <source>
        <dbReference type="SAM" id="SignalP"/>
    </source>
</evidence>
<gene>
    <name evidence="8" type="ORF">SAMN05216251_103233</name>
</gene>
<dbReference type="STRING" id="380248.SAMN05216251_103233"/>
<keyword evidence="3" id="KW-0813">Transport</keyword>
<keyword evidence="4 6" id="KW-0732">Signal</keyword>
<evidence type="ECO:0000256" key="1">
    <source>
        <dbReference type="ARBA" id="ARBA00004196"/>
    </source>
</evidence>
<keyword evidence="9" id="KW-1185">Reference proteome</keyword>
<dbReference type="PROSITE" id="PS50983">
    <property type="entry name" value="FE_B12_PBP"/>
    <property type="match status" value="1"/>
</dbReference>
<protein>
    <submittedName>
        <fullName evidence="8">Iron complex transport system substrate-binding protein</fullName>
    </submittedName>
</protein>
<evidence type="ECO:0000259" key="7">
    <source>
        <dbReference type="PROSITE" id="PS50983"/>
    </source>
</evidence>
<dbReference type="Pfam" id="PF01497">
    <property type="entry name" value="Peripla_BP_2"/>
    <property type="match status" value="1"/>
</dbReference>
<evidence type="ECO:0000256" key="5">
    <source>
        <dbReference type="SAM" id="MobiDB-lite"/>
    </source>
</evidence>
<comment type="similarity">
    <text evidence="2">Belongs to the bacterial solute-binding protein 8 family.</text>
</comment>
<evidence type="ECO:0000256" key="3">
    <source>
        <dbReference type="ARBA" id="ARBA00022448"/>
    </source>
</evidence>
<evidence type="ECO:0000256" key="4">
    <source>
        <dbReference type="ARBA" id="ARBA00022729"/>
    </source>
</evidence>
<feature type="region of interest" description="Disordered" evidence="5">
    <location>
        <begin position="32"/>
        <end position="56"/>
    </location>
</feature>
<dbReference type="AlphaFoldDB" id="A0A1I2AVH9"/>
<accession>A0A1I2AVH9</accession>
<evidence type="ECO:0000256" key="2">
    <source>
        <dbReference type="ARBA" id="ARBA00008814"/>
    </source>
</evidence>
<dbReference type="SUPFAM" id="SSF53807">
    <property type="entry name" value="Helical backbone' metal receptor"/>
    <property type="match status" value="1"/>
</dbReference>